<name>A0A2H0RJE9_9BACT</name>
<accession>A0A2H0RJE9</accession>
<sequence length="97" mass="11242">MITIDEVKKLANLSRIEIAEEDMPKLAKDLEAILGYISLLEKAPSASPEHKWEPPLENVMREDGEWHDALLYRENILANFPKREGDYLKVMEVISYE</sequence>
<dbReference type="Pfam" id="PF02686">
    <property type="entry name" value="GatC"/>
    <property type="match status" value="1"/>
</dbReference>
<gene>
    <name evidence="1" type="ORF">COV07_03315</name>
</gene>
<proteinExistence type="predicted"/>
<evidence type="ECO:0000313" key="1">
    <source>
        <dbReference type="EMBL" id="PIR46618.1"/>
    </source>
</evidence>
<organism evidence="1 2">
    <name type="scientific">Candidatus Vogelbacteria bacterium CG10_big_fil_rev_8_21_14_0_10_45_14</name>
    <dbReference type="NCBI Taxonomy" id="1975042"/>
    <lineage>
        <taxon>Bacteria</taxon>
        <taxon>Candidatus Vogeliibacteriota</taxon>
    </lineage>
</organism>
<dbReference type="SUPFAM" id="SSF141000">
    <property type="entry name" value="Glu-tRNAGln amidotransferase C subunit"/>
    <property type="match status" value="1"/>
</dbReference>
<protein>
    <recommendedName>
        <fullName evidence="3">Aspartyl/glutamyl-tRNA(Asn/Gln) amidotransferase subunit C</fullName>
    </recommendedName>
</protein>
<evidence type="ECO:0008006" key="3">
    <source>
        <dbReference type="Google" id="ProtNLM"/>
    </source>
</evidence>
<comment type="caution">
    <text evidence="1">The sequence shown here is derived from an EMBL/GenBank/DDBJ whole genome shotgun (WGS) entry which is preliminary data.</text>
</comment>
<dbReference type="Proteomes" id="UP000230833">
    <property type="component" value="Unassembled WGS sequence"/>
</dbReference>
<dbReference type="InterPro" id="IPR003837">
    <property type="entry name" value="GatC"/>
</dbReference>
<dbReference type="EMBL" id="PCYL01000034">
    <property type="protein sequence ID" value="PIR46618.1"/>
    <property type="molecule type" value="Genomic_DNA"/>
</dbReference>
<dbReference type="AlphaFoldDB" id="A0A2H0RJE9"/>
<dbReference type="GO" id="GO:0006450">
    <property type="term" value="P:regulation of translational fidelity"/>
    <property type="evidence" value="ECO:0007669"/>
    <property type="project" value="InterPro"/>
</dbReference>
<dbReference type="InterPro" id="IPR036113">
    <property type="entry name" value="Asp/Glu-ADT_sf_sub_c"/>
</dbReference>
<dbReference type="Gene3D" id="1.10.20.60">
    <property type="entry name" value="Glu-tRNAGln amidotransferase C subunit, N-terminal domain"/>
    <property type="match status" value="1"/>
</dbReference>
<evidence type="ECO:0000313" key="2">
    <source>
        <dbReference type="Proteomes" id="UP000230833"/>
    </source>
</evidence>
<reference evidence="1 2" key="1">
    <citation type="submission" date="2017-09" db="EMBL/GenBank/DDBJ databases">
        <title>Depth-based differentiation of microbial function through sediment-hosted aquifers and enrichment of novel symbionts in the deep terrestrial subsurface.</title>
        <authorList>
            <person name="Probst A.J."/>
            <person name="Ladd B."/>
            <person name="Jarett J.K."/>
            <person name="Geller-Mcgrath D.E."/>
            <person name="Sieber C.M."/>
            <person name="Emerson J.B."/>
            <person name="Anantharaman K."/>
            <person name="Thomas B.C."/>
            <person name="Malmstrom R."/>
            <person name="Stieglmeier M."/>
            <person name="Klingl A."/>
            <person name="Woyke T."/>
            <person name="Ryan C.M."/>
            <person name="Banfield J.F."/>
        </authorList>
    </citation>
    <scope>NUCLEOTIDE SEQUENCE [LARGE SCALE GENOMIC DNA]</scope>
    <source>
        <strain evidence="1">CG10_big_fil_rev_8_21_14_0_10_45_14</strain>
    </source>
</reference>